<evidence type="ECO:0000256" key="2">
    <source>
        <dbReference type="ARBA" id="ARBA00021310"/>
    </source>
</evidence>
<dbReference type="InterPro" id="IPR003717">
    <property type="entry name" value="RecO"/>
</dbReference>
<dbReference type="Gene3D" id="1.20.1440.120">
    <property type="entry name" value="Recombination protein O, C-terminal domain"/>
    <property type="match status" value="1"/>
</dbReference>
<dbReference type="Pfam" id="PF02565">
    <property type="entry name" value="RecO_C"/>
    <property type="match status" value="2"/>
</dbReference>
<dbReference type="InterPro" id="IPR022572">
    <property type="entry name" value="DNA_rep/recomb_RecO_N"/>
</dbReference>
<dbReference type="SUPFAM" id="SSF57863">
    <property type="entry name" value="ArfGap/RecO-like zinc finger"/>
    <property type="match status" value="1"/>
</dbReference>
<dbReference type="EMBL" id="MFDD01000002">
    <property type="protein sequence ID" value="OGE41287.1"/>
    <property type="molecule type" value="Genomic_DNA"/>
</dbReference>
<keyword evidence="4 7" id="KW-0233">DNA recombination</keyword>
<gene>
    <name evidence="7" type="primary">recO</name>
    <name evidence="9" type="ORF">A3D25_02060</name>
</gene>
<evidence type="ECO:0000313" key="9">
    <source>
        <dbReference type="EMBL" id="OGE41287.1"/>
    </source>
</evidence>
<protein>
    <recommendedName>
        <fullName evidence="2 7">DNA repair protein RecO</fullName>
    </recommendedName>
    <alternativeName>
        <fullName evidence="6 7">Recombination protein O</fullName>
    </alternativeName>
</protein>
<evidence type="ECO:0000256" key="7">
    <source>
        <dbReference type="HAMAP-Rule" id="MF_00201"/>
    </source>
</evidence>
<dbReference type="PANTHER" id="PTHR33991">
    <property type="entry name" value="DNA REPAIR PROTEIN RECO"/>
    <property type="match status" value="1"/>
</dbReference>
<accession>A0A1F5KK20</accession>
<evidence type="ECO:0000256" key="3">
    <source>
        <dbReference type="ARBA" id="ARBA00022763"/>
    </source>
</evidence>
<dbReference type="AlphaFoldDB" id="A0A1F5KK20"/>
<dbReference type="PANTHER" id="PTHR33991:SF1">
    <property type="entry name" value="DNA REPAIR PROTEIN RECO"/>
    <property type="match status" value="1"/>
</dbReference>
<evidence type="ECO:0000256" key="5">
    <source>
        <dbReference type="ARBA" id="ARBA00023204"/>
    </source>
</evidence>
<dbReference type="InterPro" id="IPR042242">
    <property type="entry name" value="RecO_C"/>
</dbReference>
<dbReference type="HAMAP" id="MF_00201">
    <property type="entry name" value="RecO"/>
    <property type="match status" value="1"/>
</dbReference>
<dbReference type="InterPro" id="IPR037278">
    <property type="entry name" value="ARFGAP/RecO"/>
</dbReference>
<dbReference type="Proteomes" id="UP000177328">
    <property type="component" value="Unassembled WGS sequence"/>
</dbReference>
<dbReference type="GO" id="GO:0043590">
    <property type="term" value="C:bacterial nucleoid"/>
    <property type="evidence" value="ECO:0007669"/>
    <property type="project" value="TreeGrafter"/>
</dbReference>
<dbReference type="Pfam" id="PF11967">
    <property type="entry name" value="RecO_N"/>
    <property type="match status" value="1"/>
</dbReference>
<evidence type="ECO:0000313" key="10">
    <source>
        <dbReference type="Proteomes" id="UP000177328"/>
    </source>
</evidence>
<evidence type="ECO:0000256" key="6">
    <source>
        <dbReference type="ARBA" id="ARBA00033409"/>
    </source>
</evidence>
<proteinExistence type="inferred from homology"/>
<feature type="domain" description="DNA replication/recombination mediator RecO N-terminal" evidence="8">
    <location>
        <begin position="1"/>
        <end position="76"/>
    </location>
</feature>
<evidence type="ECO:0000256" key="4">
    <source>
        <dbReference type="ARBA" id="ARBA00023172"/>
    </source>
</evidence>
<dbReference type="GO" id="GO:0006302">
    <property type="term" value="P:double-strand break repair"/>
    <property type="evidence" value="ECO:0007669"/>
    <property type="project" value="TreeGrafter"/>
</dbReference>
<organism evidence="9 10">
    <name type="scientific">Candidatus Daviesbacteria bacterium RIFCSPHIGHO2_02_FULL_43_12</name>
    <dbReference type="NCBI Taxonomy" id="1797776"/>
    <lineage>
        <taxon>Bacteria</taxon>
        <taxon>Candidatus Daviesiibacteriota</taxon>
    </lineage>
</organism>
<dbReference type="GO" id="GO:0006310">
    <property type="term" value="P:DNA recombination"/>
    <property type="evidence" value="ECO:0007669"/>
    <property type="project" value="UniProtKB-UniRule"/>
</dbReference>
<evidence type="ECO:0000259" key="8">
    <source>
        <dbReference type="Pfam" id="PF11967"/>
    </source>
</evidence>
<dbReference type="NCBIfam" id="TIGR00613">
    <property type="entry name" value="reco"/>
    <property type="match status" value="1"/>
</dbReference>
<comment type="similarity">
    <text evidence="1 7">Belongs to the RecO family.</text>
</comment>
<comment type="function">
    <text evidence="7">Involved in DNA repair and RecF pathway recombination.</text>
</comment>
<dbReference type="SUPFAM" id="SSF50249">
    <property type="entry name" value="Nucleic acid-binding proteins"/>
    <property type="match status" value="1"/>
</dbReference>
<dbReference type="InterPro" id="IPR012340">
    <property type="entry name" value="NA-bd_OB-fold"/>
</dbReference>
<reference evidence="9 10" key="1">
    <citation type="journal article" date="2016" name="Nat. Commun.">
        <title>Thousands of microbial genomes shed light on interconnected biogeochemical processes in an aquifer system.</title>
        <authorList>
            <person name="Anantharaman K."/>
            <person name="Brown C.T."/>
            <person name="Hug L.A."/>
            <person name="Sharon I."/>
            <person name="Castelle C.J."/>
            <person name="Probst A.J."/>
            <person name="Thomas B.C."/>
            <person name="Singh A."/>
            <person name="Wilkins M.J."/>
            <person name="Karaoz U."/>
            <person name="Brodie E.L."/>
            <person name="Williams K.H."/>
            <person name="Hubbard S.S."/>
            <person name="Banfield J.F."/>
        </authorList>
    </citation>
    <scope>NUCLEOTIDE SEQUENCE [LARGE SCALE GENOMIC DNA]</scope>
</reference>
<comment type="caution">
    <text evidence="9">The sequence shown here is derived from an EMBL/GenBank/DDBJ whole genome shotgun (WGS) entry which is preliminary data.</text>
</comment>
<keyword evidence="3 7" id="KW-0227">DNA damage</keyword>
<keyword evidence="5 7" id="KW-0234">DNA repair</keyword>
<name>A0A1F5KK20_9BACT</name>
<dbReference type="Gene3D" id="2.40.50.140">
    <property type="entry name" value="Nucleic acid-binding proteins"/>
    <property type="match status" value="1"/>
</dbReference>
<evidence type="ECO:0000256" key="1">
    <source>
        <dbReference type="ARBA" id="ARBA00007452"/>
    </source>
</evidence>
<sequence length="212" mass="24435">MGSITTEGVILKRKNFGEADRVVTIITKQYGKISVVAKGVRRITSRRAGNIEVLNRVKLHLFKAKSFNLQEAEAIQVYPQIKENLTLATTAFHVLELVDRMVAEDQFNPLVYSLVVAILELLEKNPRQIFLRAFEVKLLSVSGFWSINALPHLPKEMIKLLEQLEHLSWNQINEISLSEEEALFLENILRQYIERVLEANLKSIQVMRQLRK</sequence>